<dbReference type="InterPro" id="IPR045098">
    <property type="entry name" value="Fyv10_fam"/>
</dbReference>
<keyword evidence="12" id="KW-1185">Reference proteome</keyword>
<evidence type="ECO:0000256" key="4">
    <source>
        <dbReference type="ARBA" id="ARBA00022490"/>
    </source>
</evidence>
<dbReference type="InterPro" id="IPR044063">
    <property type="entry name" value="ZF_RING_GID"/>
</dbReference>
<dbReference type="SMART" id="SM00667">
    <property type="entry name" value="LisH"/>
    <property type="match status" value="1"/>
</dbReference>
<evidence type="ECO:0000256" key="3">
    <source>
        <dbReference type="ARBA" id="ARBA00010615"/>
    </source>
</evidence>
<evidence type="ECO:0000313" key="12">
    <source>
        <dbReference type="Proteomes" id="UP001583280"/>
    </source>
</evidence>
<dbReference type="PROSITE" id="PS51867">
    <property type="entry name" value="ZF_RING_GID"/>
    <property type="match status" value="1"/>
</dbReference>
<comment type="caution">
    <text evidence="11">The sequence shown here is derived from an EMBL/GenBank/DDBJ whole genome shotgun (WGS) entry which is preliminary data.</text>
</comment>
<feature type="zinc finger region" description="RING-Gid-type" evidence="8">
    <location>
        <begin position="366"/>
        <end position="427"/>
    </location>
</feature>
<gene>
    <name evidence="11" type="primary">FYV10</name>
    <name evidence="11" type="ORF">Cpir12675_005134</name>
</gene>
<keyword evidence="7" id="KW-0862">Zinc</keyword>
<evidence type="ECO:0000256" key="7">
    <source>
        <dbReference type="ARBA" id="ARBA00022833"/>
    </source>
</evidence>
<dbReference type="InterPro" id="IPR006594">
    <property type="entry name" value="LisH"/>
</dbReference>
<evidence type="ECO:0000256" key="1">
    <source>
        <dbReference type="ARBA" id="ARBA00002343"/>
    </source>
</evidence>
<dbReference type="PROSITE" id="PS50897">
    <property type="entry name" value="CTLH"/>
    <property type="match status" value="1"/>
</dbReference>
<comment type="function">
    <text evidence="1">Involved in the proteasome-dependent degradation of fructose-1,6-bisphosphatase.</text>
</comment>
<dbReference type="PANTHER" id="PTHR12170:SF2">
    <property type="entry name" value="E3 UBIQUITIN-PROTEIN TRANSFERASE MAEA"/>
    <property type="match status" value="1"/>
</dbReference>
<dbReference type="Pfam" id="PF10607">
    <property type="entry name" value="CTLH"/>
    <property type="match status" value="1"/>
</dbReference>
<dbReference type="Pfam" id="PF08513">
    <property type="entry name" value="LisH"/>
    <property type="match status" value="1"/>
</dbReference>
<evidence type="ECO:0000259" key="10">
    <source>
        <dbReference type="PROSITE" id="PS51867"/>
    </source>
</evidence>
<organism evidence="11 12">
    <name type="scientific">Ceratocystis pirilliformis</name>
    <dbReference type="NCBI Taxonomy" id="259994"/>
    <lineage>
        <taxon>Eukaryota</taxon>
        <taxon>Fungi</taxon>
        <taxon>Dikarya</taxon>
        <taxon>Ascomycota</taxon>
        <taxon>Pezizomycotina</taxon>
        <taxon>Sordariomycetes</taxon>
        <taxon>Hypocreomycetidae</taxon>
        <taxon>Microascales</taxon>
        <taxon>Ceratocystidaceae</taxon>
        <taxon>Ceratocystis</taxon>
    </lineage>
</organism>
<keyword evidence="4" id="KW-0963">Cytoplasm</keyword>
<dbReference type="InterPro" id="IPR024964">
    <property type="entry name" value="CTLH/CRA"/>
</dbReference>
<dbReference type="InterPro" id="IPR006595">
    <property type="entry name" value="CTLH_C"/>
</dbReference>
<keyword evidence="5" id="KW-0479">Metal-binding</keyword>
<dbReference type="SMART" id="SM00757">
    <property type="entry name" value="CRA"/>
    <property type="match status" value="1"/>
</dbReference>
<accession>A0ABR3YRL9</accession>
<dbReference type="PROSITE" id="PS50896">
    <property type="entry name" value="LISH"/>
    <property type="match status" value="1"/>
</dbReference>
<proteinExistence type="inferred from homology"/>
<keyword evidence="6 8" id="KW-0863">Zinc-finger</keyword>
<evidence type="ECO:0000256" key="6">
    <source>
        <dbReference type="ARBA" id="ARBA00022771"/>
    </source>
</evidence>
<evidence type="ECO:0000313" key="11">
    <source>
        <dbReference type="EMBL" id="KAL1891008.1"/>
    </source>
</evidence>
<evidence type="ECO:0000256" key="8">
    <source>
        <dbReference type="PROSITE-ProRule" id="PRU01215"/>
    </source>
</evidence>
<dbReference type="Proteomes" id="UP001583280">
    <property type="component" value="Unassembled WGS sequence"/>
</dbReference>
<comment type="similarity">
    <text evidence="3">Belongs to the FYV10 family.</text>
</comment>
<name>A0ABR3YRL9_9PEZI</name>
<evidence type="ECO:0000256" key="5">
    <source>
        <dbReference type="ARBA" id="ARBA00022723"/>
    </source>
</evidence>
<protein>
    <submittedName>
        <fullName evidence="11">GID complex subunit containing RING finger motif</fullName>
    </submittedName>
</protein>
<dbReference type="SMART" id="SM00668">
    <property type="entry name" value="CTLH"/>
    <property type="match status" value="1"/>
</dbReference>
<comment type="subcellular location">
    <subcellularLocation>
        <location evidence="2">Cytoplasm</location>
    </subcellularLocation>
</comment>
<feature type="domain" description="RING-Gid-type" evidence="10">
    <location>
        <begin position="366"/>
        <end position="427"/>
    </location>
</feature>
<evidence type="ECO:0000259" key="9">
    <source>
        <dbReference type="PROSITE" id="PS50897"/>
    </source>
</evidence>
<dbReference type="EMBL" id="JAWDJO010000164">
    <property type="protein sequence ID" value="KAL1891008.1"/>
    <property type="molecule type" value="Genomic_DNA"/>
</dbReference>
<dbReference type="PANTHER" id="PTHR12170">
    <property type="entry name" value="MACROPHAGE ERYTHROBLAST ATTACHER-RELATED"/>
    <property type="match status" value="1"/>
</dbReference>
<sequence>MADPENIIIKHADHLLLEQQLIRLPYEQLRKNFRGAHIAIEKESASIKSAAQDAATSIMRQTADRDATLGSLDSMIQQVEAFRKKLEGYAKEEERLIASLDARLTHVGNLYSFKTYQDSGYEAWSRVRLDRLMSDYLLQQGFSDSAKELAKERGIEELIDIEPFETWNKIRTSLENHVVTEALAWCAENKKELRKINCNLEFMLRYQQYIEMLRTGDSSLFVKAIQHARKYIVPFQKQYPAKVLAACGLIAYRSEPDGNGIYSCKTWSPSRWKELSDLFTSAFHALYGIHSRPLLHVALSAGISALKTPRCHVHDGERAAISSPREERSVPPFLTHNKAKNGITLPSYLNRTSDYIDGYDARETMCPICSSELNELARTVPYANHTRSCVDHDMVVLPNGHVFSKSKLLEYAKKTMMSPNIITDLRSGELYETSQMKKVYIT</sequence>
<evidence type="ECO:0000256" key="2">
    <source>
        <dbReference type="ARBA" id="ARBA00004496"/>
    </source>
</evidence>
<dbReference type="InterPro" id="IPR013144">
    <property type="entry name" value="CRA_dom"/>
</dbReference>
<feature type="domain" description="CTLH" evidence="9">
    <location>
        <begin position="163"/>
        <end position="220"/>
    </location>
</feature>
<reference evidence="11 12" key="1">
    <citation type="journal article" date="2024" name="IMA Fungus">
        <title>IMA Genome - F19 : A genome assembly and annotation guide to empower mycologists, including annotated draft genome sequences of Ceratocystis pirilliformis, Diaporthe australafricana, Fusarium ophioides, Paecilomyces lecythidis, and Sporothrix stenoceras.</title>
        <authorList>
            <person name="Aylward J."/>
            <person name="Wilson A.M."/>
            <person name="Visagie C.M."/>
            <person name="Spraker J."/>
            <person name="Barnes I."/>
            <person name="Buitendag C."/>
            <person name="Ceriani C."/>
            <person name="Del Mar Angel L."/>
            <person name="du Plessis D."/>
            <person name="Fuchs T."/>
            <person name="Gasser K."/>
            <person name="Kramer D."/>
            <person name="Li W."/>
            <person name="Munsamy K."/>
            <person name="Piso A."/>
            <person name="Price J.L."/>
            <person name="Sonnekus B."/>
            <person name="Thomas C."/>
            <person name="van der Nest A."/>
            <person name="van Dijk A."/>
            <person name="van Heerden A."/>
            <person name="van Vuuren N."/>
            <person name="Yilmaz N."/>
            <person name="Duong T.A."/>
            <person name="van der Merwe N.A."/>
            <person name="Wingfield M.J."/>
            <person name="Wingfield B.D."/>
        </authorList>
    </citation>
    <scope>NUCLEOTIDE SEQUENCE [LARGE SCALE GENOMIC DNA]</scope>
    <source>
        <strain evidence="11 12">CMW 12675</strain>
    </source>
</reference>